<evidence type="ECO:0000256" key="1">
    <source>
        <dbReference type="ARBA" id="ARBA00005143"/>
    </source>
</evidence>
<evidence type="ECO:0000256" key="5">
    <source>
        <dbReference type="ARBA" id="ARBA00023239"/>
    </source>
</evidence>
<comment type="similarity">
    <text evidence="2">Belongs to the HMG-CoA lyase family.</text>
</comment>
<reference evidence="9" key="1">
    <citation type="submission" date="2025-08" db="UniProtKB">
        <authorList>
            <consortium name="RefSeq"/>
        </authorList>
    </citation>
    <scope>IDENTIFICATION</scope>
    <source>
        <strain evidence="9">Wakin</strain>
        <tissue evidence="9">Muscle</tissue>
    </source>
</reference>
<evidence type="ECO:0000313" key="8">
    <source>
        <dbReference type="Proteomes" id="UP000515129"/>
    </source>
</evidence>
<evidence type="ECO:0000256" key="4">
    <source>
        <dbReference type="ARBA" id="ARBA00022723"/>
    </source>
</evidence>
<dbReference type="PANTHER" id="PTHR42738:SF18">
    <property type="entry name" value="HYDROXYMETHYLGLUTARYL-COA LYASE, MITOCHONDRIAL"/>
    <property type="match status" value="1"/>
</dbReference>
<dbReference type="GO" id="GO:0046951">
    <property type="term" value="P:ketone body biosynthetic process"/>
    <property type="evidence" value="ECO:0007669"/>
    <property type="project" value="TreeGrafter"/>
</dbReference>
<dbReference type="PROSITE" id="PS01062">
    <property type="entry name" value="HMG_COA_LYASE"/>
    <property type="match status" value="1"/>
</dbReference>
<dbReference type="CDD" id="cd07938">
    <property type="entry name" value="DRE_TIM_HMGL"/>
    <property type="match status" value="1"/>
</dbReference>
<dbReference type="GeneID" id="113117234"/>
<evidence type="ECO:0000259" key="7">
    <source>
        <dbReference type="PROSITE" id="PS50991"/>
    </source>
</evidence>
<dbReference type="InterPro" id="IPR013785">
    <property type="entry name" value="Aldolase_TIM"/>
</dbReference>
<dbReference type="GO" id="GO:0004419">
    <property type="term" value="F:hydroxymethylglutaryl-CoA lyase activity"/>
    <property type="evidence" value="ECO:0007669"/>
    <property type="project" value="UniProtKB-EC"/>
</dbReference>
<keyword evidence="5" id="KW-0456">Lyase</keyword>
<protein>
    <recommendedName>
        <fullName evidence="3">hydroxymethylglutaryl-CoA lyase</fullName>
        <ecNumber evidence="3">4.1.3.4</ecNumber>
    </recommendedName>
</protein>
<dbReference type="InterPro" id="IPR000891">
    <property type="entry name" value="PYR_CT"/>
</dbReference>
<evidence type="ECO:0000256" key="2">
    <source>
        <dbReference type="ARBA" id="ARBA00009405"/>
    </source>
</evidence>
<dbReference type="PANTHER" id="PTHR42738">
    <property type="entry name" value="HYDROXYMETHYLGLUTARYL-COA LYASE"/>
    <property type="match status" value="1"/>
</dbReference>
<dbReference type="SUPFAM" id="SSF51569">
    <property type="entry name" value="Aldolase"/>
    <property type="match status" value="1"/>
</dbReference>
<comment type="pathway">
    <text evidence="1">Metabolic intermediate metabolism; (S)-3-hydroxy-3-methylglutaryl-CoA degradation; acetoacetate from (S)-3-hydroxy-3-methylglutaryl-CoA: step 1/1.</text>
</comment>
<dbReference type="InterPro" id="IPR043594">
    <property type="entry name" value="HMGL"/>
</dbReference>
<dbReference type="EC" id="4.1.3.4" evidence="3"/>
<evidence type="ECO:0000256" key="6">
    <source>
        <dbReference type="ARBA" id="ARBA00049877"/>
    </source>
</evidence>
<dbReference type="GO" id="GO:0006552">
    <property type="term" value="P:L-leucine catabolic process"/>
    <property type="evidence" value="ECO:0007669"/>
    <property type="project" value="TreeGrafter"/>
</dbReference>
<dbReference type="RefSeq" id="XP_026141552.1">
    <property type="nucleotide sequence ID" value="XM_026285767.1"/>
</dbReference>
<organism evidence="8 9">
    <name type="scientific">Carassius auratus</name>
    <name type="common">Goldfish</name>
    <dbReference type="NCBI Taxonomy" id="7957"/>
    <lineage>
        <taxon>Eukaryota</taxon>
        <taxon>Metazoa</taxon>
        <taxon>Chordata</taxon>
        <taxon>Craniata</taxon>
        <taxon>Vertebrata</taxon>
        <taxon>Euteleostomi</taxon>
        <taxon>Actinopterygii</taxon>
        <taxon>Neopterygii</taxon>
        <taxon>Teleostei</taxon>
        <taxon>Ostariophysi</taxon>
        <taxon>Cypriniformes</taxon>
        <taxon>Cyprinidae</taxon>
        <taxon>Cyprininae</taxon>
        <taxon>Carassius</taxon>
    </lineage>
</organism>
<dbReference type="InterPro" id="IPR000138">
    <property type="entry name" value="HMG_CoA_lyase_AS"/>
</dbReference>
<dbReference type="UniPathway" id="UPA00896">
    <property type="reaction ID" value="UER00863"/>
</dbReference>
<dbReference type="NCBIfam" id="NF004283">
    <property type="entry name" value="PRK05692.1"/>
    <property type="match status" value="1"/>
</dbReference>
<feature type="domain" description="Pyruvate carboxyltransferase" evidence="7">
    <location>
        <begin position="41"/>
        <end position="308"/>
    </location>
</feature>
<dbReference type="GO" id="GO:0046872">
    <property type="term" value="F:metal ion binding"/>
    <property type="evidence" value="ECO:0007669"/>
    <property type="project" value="UniProtKB-KW"/>
</dbReference>
<dbReference type="Gene3D" id="3.20.20.70">
    <property type="entry name" value="Aldolase class I"/>
    <property type="match status" value="1"/>
</dbReference>
<keyword evidence="4" id="KW-0479">Metal-binding</keyword>
<name>A0A6P6R7W2_CARAU</name>
<sequence length="333" mass="35126">MAALIMRVGPGSFASARVHRPALCSAAAAIIRSSSSLPERVKIVEVGPRDGLQNEKTVVPTEVKIRLIDMLSEAGLPVIEATSFVSPKWVPQMSDQEEVMRGLHKKAGVNYPVLTPNLKGFQAAMKAGAKEVAIFGAASELFSKKNINCSVDESLLRFEEVMRAANQEGVPVRGYVSCVLGCPYEGKVSPNKVAEVAKRLYSMGCYEISLGDTIGVGTPGGMTEMLNAVKKEVPVEALAVHCHDTYGQALANILVALQNGVSVVDSSVAGLGGCPYAQGASGNVATEDVVYMLHGLGIHTGVDLPKLLDAGSYICHSLNKKTNSKVAQASCKL</sequence>
<keyword evidence="8" id="KW-1185">Reference proteome</keyword>
<proteinExistence type="inferred from homology"/>
<dbReference type="FunFam" id="3.20.20.70:FF:000038">
    <property type="entry name" value="Hydroxymethylglutaryl-CoA lyase, mitochondrial"/>
    <property type="match status" value="1"/>
</dbReference>
<dbReference type="PROSITE" id="PS50991">
    <property type="entry name" value="PYR_CT"/>
    <property type="match status" value="1"/>
</dbReference>
<dbReference type="Proteomes" id="UP000515129">
    <property type="component" value="Chromosome 17"/>
</dbReference>
<gene>
    <name evidence="9" type="primary">LOC113117234</name>
</gene>
<evidence type="ECO:0000313" key="9">
    <source>
        <dbReference type="RefSeq" id="XP_026141552.1"/>
    </source>
</evidence>
<dbReference type="Pfam" id="PF00682">
    <property type="entry name" value="HMGL-like"/>
    <property type="match status" value="1"/>
</dbReference>
<dbReference type="AlphaFoldDB" id="A0A6P6R7W2"/>
<accession>A0A6P6R7W2</accession>
<evidence type="ECO:0000256" key="3">
    <source>
        <dbReference type="ARBA" id="ARBA00012910"/>
    </source>
</evidence>
<comment type="catalytic activity">
    <reaction evidence="6">
        <text>(3S)-3-hydroxy-3-methylglutaryl-CoA = acetoacetate + acetyl-CoA</text>
        <dbReference type="Rhea" id="RHEA:24404"/>
        <dbReference type="ChEBI" id="CHEBI:13705"/>
        <dbReference type="ChEBI" id="CHEBI:43074"/>
        <dbReference type="ChEBI" id="CHEBI:57288"/>
        <dbReference type="EC" id="4.1.3.4"/>
    </reaction>
</comment>